<proteinExistence type="predicted"/>
<gene>
    <name evidence="1" type="ORF">AHMF7616_03173</name>
</gene>
<dbReference type="NCBIfam" id="TIGR03803">
    <property type="entry name" value="Gloeo_Verruco"/>
    <property type="match status" value="9"/>
</dbReference>
<evidence type="ECO:0000313" key="1">
    <source>
        <dbReference type="EMBL" id="RDC64559.1"/>
    </source>
</evidence>
<sequence length="489" mass="51560">MQHLPSSNGNNIFSATNQKFKKSALLSKYQQQYRLFLLVFSLNWCIGLAVQAQDVLVGLTSIGGSQNEGTAFTIKSDGSGFTVRHRFAISGQIPYGDLIKNNDGYFYGMTSRGGAYGYGTIFKMTANGTVTILHSFNNTVSGANPQGSLKKASDGNLYGMTYKGGAYNYGTIFKITPGGTLTVLRSLDYTNDGGYPYENLIQASDGNFYGLTLGGGSTGNGTIFKITLGGDYTVLRSFVSATDGANPYGSLVQGADGNLYGTTSVGGTNNQGTIFRISLSGTFTVRRHLNYTTDGAFPTGNNLIVGADGNFYGMMYQGGTFGYGTLFKMTPGGTYTVLKNLNYTADGGYPKGSLVQNTDGNFYGIMQSGGSVGYGTLFKMTPGGTYTVLKNLAYTDGGNAQGSLVRNSTDGNFYGMTSFGGATDGGTIFRLTPGGTFTRLVQFPEASKGIRPIGNLIQARDGNFYGTTLTGGLMKAVPSLSFAVVLLPG</sequence>
<dbReference type="SUPFAM" id="SSF63829">
    <property type="entry name" value="Calcium-dependent phosphotriesterase"/>
    <property type="match status" value="1"/>
</dbReference>
<dbReference type="AlphaFoldDB" id="A0A369QNY8"/>
<organism evidence="1 2">
    <name type="scientific">Adhaeribacter pallidiroseus</name>
    <dbReference type="NCBI Taxonomy" id="2072847"/>
    <lineage>
        <taxon>Bacteria</taxon>
        <taxon>Pseudomonadati</taxon>
        <taxon>Bacteroidota</taxon>
        <taxon>Cytophagia</taxon>
        <taxon>Cytophagales</taxon>
        <taxon>Hymenobacteraceae</taxon>
        <taxon>Adhaeribacter</taxon>
    </lineage>
</organism>
<name>A0A369QNY8_9BACT</name>
<dbReference type="Proteomes" id="UP000253919">
    <property type="component" value="Unassembled WGS sequence"/>
</dbReference>
<dbReference type="EMBL" id="QASA01000001">
    <property type="protein sequence ID" value="RDC64559.1"/>
    <property type="molecule type" value="Genomic_DNA"/>
</dbReference>
<protein>
    <submittedName>
        <fullName evidence="1">Uncharacterized protein</fullName>
    </submittedName>
</protein>
<reference evidence="1 2" key="1">
    <citation type="submission" date="2018-04" db="EMBL/GenBank/DDBJ databases">
        <title>Adhaeribacter sp. HMF7616 genome sequencing and assembly.</title>
        <authorList>
            <person name="Kang H."/>
            <person name="Kang J."/>
            <person name="Cha I."/>
            <person name="Kim H."/>
            <person name="Joh K."/>
        </authorList>
    </citation>
    <scope>NUCLEOTIDE SEQUENCE [LARGE SCALE GENOMIC DNA]</scope>
    <source>
        <strain evidence="1 2">HMF7616</strain>
    </source>
</reference>
<comment type="caution">
    <text evidence="1">The sequence shown here is derived from an EMBL/GenBank/DDBJ whole genome shotgun (WGS) entry which is preliminary data.</text>
</comment>
<accession>A0A369QNY8</accession>
<keyword evidence="2" id="KW-1185">Reference proteome</keyword>
<dbReference type="InterPro" id="IPR022519">
    <property type="entry name" value="Gloeo/Verruco_rpt"/>
</dbReference>
<evidence type="ECO:0000313" key="2">
    <source>
        <dbReference type="Proteomes" id="UP000253919"/>
    </source>
</evidence>